<dbReference type="GO" id="GO:0005886">
    <property type="term" value="C:plasma membrane"/>
    <property type="evidence" value="ECO:0007669"/>
    <property type="project" value="UniProtKB-SubCell"/>
</dbReference>
<dbReference type="SUPFAM" id="SSF51206">
    <property type="entry name" value="cAMP-binding domain-like"/>
    <property type="match status" value="1"/>
</dbReference>
<evidence type="ECO:0000256" key="8">
    <source>
        <dbReference type="ARBA" id="ARBA00023136"/>
    </source>
</evidence>
<reference evidence="13" key="1">
    <citation type="journal article" date="2023" name="G3 (Bethesda)">
        <title>A reference genome for the long-term kleptoplast-retaining sea slug Elysia crispata morphotype clarki.</title>
        <authorList>
            <person name="Eastman K.E."/>
            <person name="Pendleton A.L."/>
            <person name="Shaikh M.A."/>
            <person name="Suttiyut T."/>
            <person name="Ogas R."/>
            <person name="Tomko P."/>
            <person name="Gavelis G."/>
            <person name="Widhalm J.R."/>
            <person name="Wisecaver J.H."/>
        </authorList>
    </citation>
    <scope>NUCLEOTIDE SEQUENCE</scope>
    <source>
        <strain evidence="13">ECLA1</strain>
    </source>
</reference>
<feature type="transmembrane region" description="Helical" evidence="11">
    <location>
        <begin position="225"/>
        <end position="253"/>
    </location>
</feature>
<comment type="caution">
    <text evidence="13">The sequence shown here is derived from an EMBL/GenBank/DDBJ whole genome shotgun (WGS) entry which is preliminary data.</text>
</comment>
<name>A0AAE0YV66_9GAST</name>
<dbReference type="PANTHER" id="PTHR10110">
    <property type="entry name" value="SODIUM/HYDROGEN EXCHANGER"/>
    <property type="match status" value="1"/>
</dbReference>
<dbReference type="Pfam" id="PF00999">
    <property type="entry name" value="Na_H_Exchanger"/>
    <property type="match status" value="1"/>
</dbReference>
<accession>A0AAE0YV66</accession>
<dbReference type="Proteomes" id="UP001283361">
    <property type="component" value="Unassembled WGS sequence"/>
</dbReference>
<feature type="transmembrane region" description="Helical" evidence="11">
    <location>
        <begin position="564"/>
        <end position="583"/>
    </location>
</feature>
<keyword evidence="7" id="KW-0406">Ion transport</keyword>
<evidence type="ECO:0000256" key="11">
    <source>
        <dbReference type="SAM" id="Phobius"/>
    </source>
</evidence>
<feature type="transmembrane region" description="Helical" evidence="11">
    <location>
        <begin position="595"/>
        <end position="618"/>
    </location>
</feature>
<keyword evidence="2" id="KW-0813">Transport</keyword>
<evidence type="ECO:0000313" key="13">
    <source>
        <dbReference type="EMBL" id="KAK3756852.1"/>
    </source>
</evidence>
<keyword evidence="6" id="KW-0915">Sodium</keyword>
<feature type="transmembrane region" description="Helical" evidence="11">
    <location>
        <begin position="273"/>
        <end position="294"/>
    </location>
</feature>
<feature type="transmembrane region" description="Helical" evidence="11">
    <location>
        <begin position="67"/>
        <end position="84"/>
    </location>
</feature>
<evidence type="ECO:0000313" key="14">
    <source>
        <dbReference type="Proteomes" id="UP001283361"/>
    </source>
</evidence>
<dbReference type="GO" id="GO:0098719">
    <property type="term" value="P:sodium ion import across plasma membrane"/>
    <property type="evidence" value="ECO:0007669"/>
    <property type="project" value="TreeGrafter"/>
</dbReference>
<feature type="transmembrane region" description="Helical" evidence="11">
    <location>
        <begin position="306"/>
        <end position="327"/>
    </location>
</feature>
<feature type="transmembrane region" description="Helical" evidence="11">
    <location>
        <begin position="6"/>
        <end position="24"/>
    </location>
</feature>
<evidence type="ECO:0000256" key="3">
    <source>
        <dbReference type="ARBA" id="ARBA00022475"/>
    </source>
</evidence>
<dbReference type="InterPro" id="IPR018490">
    <property type="entry name" value="cNMP-bd_dom_sf"/>
</dbReference>
<feature type="transmembrane region" description="Helical" evidence="11">
    <location>
        <begin position="625"/>
        <end position="646"/>
    </location>
</feature>
<dbReference type="InterPro" id="IPR000595">
    <property type="entry name" value="cNMP-bd_dom"/>
</dbReference>
<dbReference type="GO" id="GO:0015386">
    <property type="term" value="F:potassium:proton antiporter activity"/>
    <property type="evidence" value="ECO:0007669"/>
    <property type="project" value="TreeGrafter"/>
</dbReference>
<keyword evidence="8 11" id="KW-0472">Membrane</keyword>
<keyword evidence="4 11" id="KW-0812">Transmembrane</keyword>
<sequence length="1160" mass="131134">MSGSADFLLVPFLSFFLFAIVRVVMLRISVPFPQNFIVCLIGYCFGYFSDFGLSVDLTSTARLDPRITADIILPITMFMAGYFVNPEVFQKPGLHIALFLIVSFGFSFTLLALLISILCSWTWQDSFIFIAIVLPPGPILAKAFLKRLTVSNKLETFMIGEALMSNVVCYFFFTHFSVHSGNQRLKFEDLLHEVLFGPVLGYFAAKIVSYWLARIIKDTVNTVCIVIASVYFTFILADLAQASAILAIVVMGLYMSGRQSNIEEQSEEILLRILNVIASLYSCNLFILLGIEIYRYRDNFSTVQDIINVLLIFMLMSGIRCCTTVLLSKLLKNSGFCLSSNNLLVLSTCNMRGPLSVIMSRSTILKGFPVERPDMMFAYSLAQIAVSQLINTVLANTVIKYDVLAAYDESRERFISTIMDILDNIRYRSLSTNRHGNLSFADADWHTVTKYTELKHPLITLPATSTPAASISSEQEEAMSIKRILTIAKCSYKKQYHEGLMSRNALKLLSNWTIHALSKGQNMIFPSKVASVLTIPSFYVFLLKSLGLRYKELAEIESACNFRRACLVILHFVDCVFTVLALVNVLVADLPYRNFIFLIYNLSFVCAHLLWILIGSLIRKKMDLWNMMIIPIVVIGVVDISVFQVMNSTSNTARVLRATCVLTRLVRPFRVAGLFLLTLKPLMFMCDHIVSQGLMDGYDIGRSYIQARMEVARLISHVEDVPHHLQQKYKAVLKQHKIEAVKMLAIMQMHCPSTLTTAKTRQATRIVLKRQEYIVKNIQQSRALGEDSAILEKMILTKMSNINTSRMKICHPDHTDIINNVPWIKDMHEVFLKVMDKGVQVNFKKYELIVCEYEDPGGIFIILHGIAWVQRETTGTFIGSTKYSLTTVDYLSSGSVIGEYTFLTGKARHKAIGCYTDLMGLFIKSQVLYDVMGGRPSLSRVSLFKLEEKMWRVVALRIALRLLMAEPSWLPWSQSQILMRLVDSVLVDGSDTEKTFSEWVSDYEIVLIQGKLLDLSSNEFLTAPAFVAKQRTTYTFRLENEQRPLMLAIPPVEECDLHVAAFHDPSDTMLTRKSDSQYTFSSGSSNNPPHWQIRRKPSAPQKIFYPTSADNTARTSRSEPSSSRKTAKSIFLPFATLLNKGSENTLVNFAKKVLKQGNTN</sequence>
<feature type="transmembrane region" description="Helical" evidence="11">
    <location>
        <begin position="157"/>
        <end position="178"/>
    </location>
</feature>
<keyword evidence="5 11" id="KW-1133">Transmembrane helix</keyword>
<evidence type="ECO:0000256" key="9">
    <source>
        <dbReference type="ARBA" id="ARBA00023201"/>
    </source>
</evidence>
<keyword evidence="14" id="KW-1185">Reference proteome</keyword>
<evidence type="ECO:0000256" key="5">
    <source>
        <dbReference type="ARBA" id="ARBA00022989"/>
    </source>
</evidence>
<feature type="domain" description="Cyclic nucleotide-binding" evidence="12">
    <location>
        <begin position="833"/>
        <end position="949"/>
    </location>
</feature>
<dbReference type="GO" id="GO:0051453">
    <property type="term" value="P:regulation of intracellular pH"/>
    <property type="evidence" value="ECO:0007669"/>
    <property type="project" value="TreeGrafter"/>
</dbReference>
<keyword evidence="9" id="KW-0739">Sodium transport</keyword>
<proteinExistence type="predicted"/>
<evidence type="ECO:0000256" key="4">
    <source>
        <dbReference type="ARBA" id="ARBA00022692"/>
    </source>
</evidence>
<evidence type="ECO:0000256" key="2">
    <source>
        <dbReference type="ARBA" id="ARBA00022448"/>
    </source>
</evidence>
<dbReference type="InterPro" id="IPR018422">
    <property type="entry name" value="Cation/H_exchanger_CPA1"/>
</dbReference>
<feature type="transmembrane region" description="Helical" evidence="11">
    <location>
        <begin position="36"/>
        <end position="55"/>
    </location>
</feature>
<protein>
    <recommendedName>
        <fullName evidence="12">Cyclic nucleotide-binding domain-containing protein</fullName>
    </recommendedName>
</protein>
<dbReference type="Gene3D" id="2.60.120.10">
    <property type="entry name" value="Jelly Rolls"/>
    <property type="match status" value="1"/>
</dbReference>
<feature type="region of interest" description="Disordered" evidence="10">
    <location>
        <begin position="1074"/>
        <end position="1125"/>
    </location>
</feature>
<dbReference type="InterPro" id="IPR014710">
    <property type="entry name" value="RmlC-like_jellyroll"/>
</dbReference>
<keyword evidence="3" id="KW-1003">Cell membrane</keyword>
<feature type="transmembrane region" description="Helical" evidence="11">
    <location>
        <begin position="127"/>
        <end position="145"/>
    </location>
</feature>
<dbReference type="EMBL" id="JAWDGP010005460">
    <property type="protein sequence ID" value="KAK3756852.1"/>
    <property type="molecule type" value="Genomic_DNA"/>
</dbReference>
<dbReference type="InterPro" id="IPR006153">
    <property type="entry name" value="Cation/H_exchanger_TM"/>
</dbReference>
<dbReference type="AlphaFoldDB" id="A0AAE0YV66"/>
<comment type="subcellular location">
    <subcellularLocation>
        <location evidence="1">Cell membrane</location>
        <topology evidence="1">Multi-pass membrane protein</topology>
    </subcellularLocation>
</comment>
<evidence type="ECO:0000256" key="7">
    <source>
        <dbReference type="ARBA" id="ARBA00023065"/>
    </source>
</evidence>
<feature type="transmembrane region" description="Helical" evidence="11">
    <location>
        <begin position="523"/>
        <end position="543"/>
    </location>
</feature>
<gene>
    <name evidence="13" type="ORF">RRG08_048898</name>
</gene>
<feature type="transmembrane region" description="Helical" evidence="11">
    <location>
        <begin position="96"/>
        <end position="121"/>
    </location>
</feature>
<dbReference type="PANTHER" id="PTHR10110:SF86">
    <property type="entry name" value="SODIUM_HYDROGEN EXCHANGER 7"/>
    <property type="match status" value="1"/>
</dbReference>
<dbReference type="GO" id="GO:0015385">
    <property type="term" value="F:sodium:proton antiporter activity"/>
    <property type="evidence" value="ECO:0007669"/>
    <property type="project" value="InterPro"/>
</dbReference>
<feature type="compositionally biased region" description="Polar residues" evidence="10">
    <location>
        <begin position="1076"/>
        <end position="1089"/>
    </location>
</feature>
<feature type="compositionally biased region" description="Polar residues" evidence="10">
    <location>
        <begin position="1108"/>
        <end position="1124"/>
    </location>
</feature>
<evidence type="ECO:0000256" key="10">
    <source>
        <dbReference type="SAM" id="MobiDB-lite"/>
    </source>
</evidence>
<feature type="transmembrane region" description="Helical" evidence="11">
    <location>
        <begin position="190"/>
        <end position="213"/>
    </location>
</feature>
<evidence type="ECO:0000256" key="6">
    <source>
        <dbReference type="ARBA" id="ARBA00023053"/>
    </source>
</evidence>
<evidence type="ECO:0000259" key="12">
    <source>
        <dbReference type="PROSITE" id="PS50042"/>
    </source>
</evidence>
<organism evidence="13 14">
    <name type="scientific">Elysia crispata</name>
    <name type="common">lettuce slug</name>
    <dbReference type="NCBI Taxonomy" id="231223"/>
    <lineage>
        <taxon>Eukaryota</taxon>
        <taxon>Metazoa</taxon>
        <taxon>Spiralia</taxon>
        <taxon>Lophotrochozoa</taxon>
        <taxon>Mollusca</taxon>
        <taxon>Gastropoda</taxon>
        <taxon>Heterobranchia</taxon>
        <taxon>Euthyneura</taxon>
        <taxon>Panpulmonata</taxon>
        <taxon>Sacoglossa</taxon>
        <taxon>Placobranchoidea</taxon>
        <taxon>Plakobranchidae</taxon>
        <taxon>Elysia</taxon>
    </lineage>
</organism>
<evidence type="ECO:0000256" key="1">
    <source>
        <dbReference type="ARBA" id="ARBA00004651"/>
    </source>
</evidence>
<dbReference type="PROSITE" id="PS50042">
    <property type="entry name" value="CNMP_BINDING_3"/>
    <property type="match status" value="1"/>
</dbReference>